<protein>
    <submittedName>
        <fullName evidence="2">Uncharacterized protein</fullName>
    </submittedName>
</protein>
<evidence type="ECO:0000256" key="1">
    <source>
        <dbReference type="SAM" id="MobiDB-lite"/>
    </source>
</evidence>
<keyword evidence="3" id="KW-1185">Reference proteome</keyword>
<evidence type="ECO:0000313" key="2">
    <source>
        <dbReference type="EMBL" id="KAF0738376.1"/>
    </source>
</evidence>
<gene>
    <name evidence="2" type="ORF">Ae201684_005812</name>
</gene>
<feature type="compositionally biased region" description="Low complexity" evidence="1">
    <location>
        <begin position="20"/>
        <end position="33"/>
    </location>
</feature>
<dbReference type="VEuPathDB" id="FungiDB:AeMF1_018484"/>
<dbReference type="Proteomes" id="UP000481153">
    <property type="component" value="Unassembled WGS sequence"/>
</dbReference>
<accession>A0A6G0XED3</accession>
<proteinExistence type="predicted"/>
<dbReference type="EMBL" id="VJMJ01000076">
    <property type="protein sequence ID" value="KAF0738376.1"/>
    <property type="molecule type" value="Genomic_DNA"/>
</dbReference>
<sequence length="191" mass="20904">MYPPSRMSAPTTLPMMGSEPPSGLDSDSMPSSSFQRSFKPKHPPQRTRRSKVCKAPRCVQVARIKGLCTQHHGRPLCSETNCSRVAKCGGKCIAHGVIKPCTIPGCKRGIQSHGKCRTHGGGTRCQVDGCSKGTISNGRCRGHGGGIRCHVAWCAKWAQKKGYCCSHYRVHDAPPLRHFVLYRHSVNILNE</sequence>
<dbReference type="PANTHER" id="PTHR31827:SF1">
    <property type="entry name" value="EMB|CAB89363.1"/>
    <property type="match status" value="1"/>
</dbReference>
<name>A0A6G0XED3_9STRA</name>
<comment type="caution">
    <text evidence="2">The sequence shown here is derived from an EMBL/GenBank/DDBJ whole genome shotgun (WGS) entry which is preliminary data.</text>
</comment>
<feature type="compositionally biased region" description="Basic residues" evidence="1">
    <location>
        <begin position="38"/>
        <end position="49"/>
    </location>
</feature>
<evidence type="ECO:0000313" key="3">
    <source>
        <dbReference type="Proteomes" id="UP000481153"/>
    </source>
</evidence>
<reference evidence="2 3" key="1">
    <citation type="submission" date="2019-07" db="EMBL/GenBank/DDBJ databases">
        <title>Genomics analysis of Aphanomyces spp. identifies a new class of oomycete effector associated with host adaptation.</title>
        <authorList>
            <person name="Gaulin E."/>
        </authorList>
    </citation>
    <scope>NUCLEOTIDE SEQUENCE [LARGE SCALE GENOMIC DNA]</scope>
    <source>
        <strain evidence="2 3">ATCC 201684</strain>
    </source>
</reference>
<dbReference type="PANTHER" id="PTHR31827">
    <property type="entry name" value="EMB|CAB89363.1"/>
    <property type="match status" value="1"/>
</dbReference>
<organism evidence="2 3">
    <name type="scientific">Aphanomyces euteiches</name>
    <dbReference type="NCBI Taxonomy" id="100861"/>
    <lineage>
        <taxon>Eukaryota</taxon>
        <taxon>Sar</taxon>
        <taxon>Stramenopiles</taxon>
        <taxon>Oomycota</taxon>
        <taxon>Saprolegniomycetes</taxon>
        <taxon>Saprolegniales</taxon>
        <taxon>Verrucalvaceae</taxon>
        <taxon>Aphanomyces</taxon>
    </lineage>
</organism>
<feature type="region of interest" description="Disordered" evidence="1">
    <location>
        <begin position="1"/>
        <end position="49"/>
    </location>
</feature>
<dbReference type="AlphaFoldDB" id="A0A6G0XED3"/>